<feature type="region of interest" description="Disordered" evidence="1">
    <location>
        <begin position="100"/>
        <end position="153"/>
    </location>
</feature>
<sequence length="558" mass="62348">MDSSTSSSHRLTDSKAHSRASSVARQRPFLPSELKGSSGTQHCATAPLREMQDAWPSSIGRIKICGNARNDGHGKRIDSSAIRLLNRCLKMSVSVRAQISAGNHTPAGNGYVPSGKEGGVVEPSKPLNNNTKKKKGKGGRKSLASRGPCALPRNRGTGFEEFFADPPLTPDEAVEESLEVYASCIPFEERIQACIQRFRSRRRLQGDQPIYFNEYLFLGGIDTKQNSFAGFDDKELKDLTPAERRDATARDTVHICSGANEQFYNGDTENWSVDFAGVAAGFFSISLGQLSGFETQRFETGISIVESFLRYVLQHDVCPEYQENVQSALRVCQQARQEWPMLNQFRVDLPGQFNLAAAECFSTSESEDWSLLSFTRPEDFDAKAVFLASCTLCGEMETLHDYARGKLAVEKQFTRTVKVTDIQRPSDTLIDKFASLCIQGISRAVEPVGKLYFENAVIEDEWGQFEMPELEKGRPLWVYLEDRLLANLVPGMKMKINFVELTTGIRFVKSVLEVVPSFHTFLPQQMMKGYKAIRDNDRPAPSVRNPVAEEEQVSRESE</sequence>
<dbReference type="EMBL" id="SRQM01000039">
    <property type="protein sequence ID" value="KAG6121333.1"/>
    <property type="molecule type" value="Genomic_DNA"/>
</dbReference>
<organism evidence="2 3">
    <name type="scientific">Claviceps humidiphila</name>
    <dbReference type="NCBI Taxonomy" id="1294629"/>
    <lineage>
        <taxon>Eukaryota</taxon>
        <taxon>Fungi</taxon>
        <taxon>Dikarya</taxon>
        <taxon>Ascomycota</taxon>
        <taxon>Pezizomycotina</taxon>
        <taxon>Sordariomycetes</taxon>
        <taxon>Hypocreomycetidae</taxon>
        <taxon>Hypocreales</taxon>
        <taxon>Clavicipitaceae</taxon>
        <taxon>Claviceps</taxon>
    </lineage>
</organism>
<dbReference type="Proteomes" id="UP000732380">
    <property type="component" value="Unassembled WGS sequence"/>
</dbReference>
<evidence type="ECO:0000313" key="2">
    <source>
        <dbReference type="EMBL" id="KAG6121333.1"/>
    </source>
</evidence>
<feature type="region of interest" description="Disordered" evidence="1">
    <location>
        <begin position="1"/>
        <end position="42"/>
    </location>
</feature>
<protein>
    <submittedName>
        <fullName evidence="2">Uncharacterized protein</fullName>
    </submittedName>
</protein>
<dbReference type="InterPro" id="IPR018606">
    <property type="entry name" value="Arb1"/>
</dbReference>
<accession>A0A9P7Q664</accession>
<dbReference type="AlphaFoldDB" id="A0A9P7Q664"/>
<comment type="caution">
    <text evidence="2">The sequence shown here is derived from an EMBL/GenBank/DDBJ whole genome shotgun (WGS) entry which is preliminary data.</text>
</comment>
<gene>
    <name evidence="2" type="ORF">E4U13_004860</name>
</gene>
<keyword evidence="3" id="KW-1185">Reference proteome</keyword>
<reference evidence="2 3" key="1">
    <citation type="journal article" date="2020" name="bioRxiv">
        <title>Whole genome comparisons of ergot fungi reveals the divergence and evolution of species within the genus Claviceps are the result of varying mechanisms driving genome evolution and host range expansion.</title>
        <authorList>
            <person name="Wyka S.A."/>
            <person name="Mondo S.J."/>
            <person name="Liu M."/>
            <person name="Dettman J."/>
            <person name="Nalam V."/>
            <person name="Broders K.D."/>
        </authorList>
    </citation>
    <scope>NUCLEOTIDE SEQUENCE [LARGE SCALE GENOMIC DNA]</scope>
    <source>
        <strain evidence="2 3">LM576</strain>
    </source>
</reference>
<dbReference type="GO" id="GO:0031047">
    <property type="term" value="P:regulatory ncRNA-mediated gene silencing"/>
    <property type="evidence" value="ECO:0007669"/>
    <property type="project" value="InterPro"/>
</dbReference>
<dbReference type="GO" id="GO:0033167">
    <property type="term" value="C:ARC complex"/>
    <property type="evidence" value="ECO:0007669"/>
    <property type="project" value="InterPro"/>
</dbReference>
<feature type="region of interest" description="Disordered" evidence="1">
    <location>
        <begin position="535"/>
        <end position="558"/>
    </location>
</feature>
<evidence type="ECO:0000256" key="1">
    <source>
        <dbReference type="SAM" id="MobiDB-lite"/>
    </source>
</evidence>
<dbReference type="Pfam" id="PF09692">
    <property type="entry name" value="Arb1"/>
    <property type="match status" value="1"/>
</dbReference>
<feature type="compositionally biased region" description="Basic residues" evidence="1">
    <location>
        <begin position="131"/>
        <end position="140"/>
    </location>
</feature>
<name>A0A9P7Q664_9HYPO</name>
<evidence type="ECO:0000313" key="3">
    <source>
        <dbReference type="Proteomes" id="UP000732380"/>
    </source>
</evidence>
<proteinExistence type="predicted"/>